<dbReference type="PANTHER" id="PTHR14136">
    <property type="entry name" value="BTB_POZ DOMAIN-CONTAINING PROTEIN KCTD9"/>
    <property type="match status" value="1"/>
</dbReference>
<dbReference type="Gene3D" id="3.40.50.300">
    <property type="entry name" value="P-loop containing nucleotide triphosphate hydrolases"/>
    <property type="match status" value="1"/>
</dbReference>
<dbReference type="Gene3D" id="2.160.20.80">
    <property type="entry name" value="E3 ubiquitin-protein ligase SopA"/>
    <property type="match status" value="1"/>
</dbReference>
<dbReference type="SUPFAM" id="SSF52540">
    <property type="entry name" value="P-loop containing nucleoside triphosphate hydrolases"/>
    <property type="match status" value="1"/>
</dbReference>
<dbReference type="SUPFAM" id="SSF141571">
    <property type="entry name" value="Pentapeptide repeat-like"/>
    <property type="match status" value="1"/>
</dbReference>
<evidence type="ECO:0008006" key="3">
    <source>
        <dbReference type="Google" id="ProtNLM"/>
    </source>
</evidence>
<dbReference type="InterPro" id="IPR027417">
    <property type="entry name" value="P-loop_NTPase"/>
</dbReference>
<dbReference type="InterPro" id="IPR001646">
    <property type="entry name" value="5peptide_repeat"/>
</dbReference>
<dbReference type="Pfam" id="PF00805">
    <property type="entry name" value="Pentapeptide"/>
    <property type="match status" value="3"/>
</dbReference>
<dbReference type="RefSeq" id="WP_008274426.1">
    <property type="nucleotide sequence ID" value="NZ_AAXW01000006.1"/>
</dbReference>
<dbReference type="InterPro" id="IPR051082">
    <property type="entry name" value="Pentapeptide-BTB/POZ_domain"/>
</dbReference>
<reference evidence="1 2" key="1">
    <citation type="submission" date="2007-03" db="EMBL/GenBank/DDBJ databases">
        <authorList>
            <person name="Stal L."/>
            <person name="Ferriera S."/>
            <person name="Johnson J."/>
            <person name="Kravitz S."/>
            <person name="Beeson K."/>
            <person name="Sutton G."/>
            <person name="Rogers Y.-H."/>
            <person name="Friedman R."/>
            <person name="Frazier M."/>
            <person name="Venter J.C."/>
        </authorList>
    </citation>
    <scope>NUCLEOTIDE SEQUENCE [LARGE SCALE GENOMIC DNA]</scope>
    <source>
        <strain evidence="1 2">CCY0110</strain>
    </source>
</reference>
<comment type="caution">
    <text evidence="1">The sequence shown here is derived from an EMBL/GenBank/DDBJ whole genome shotgun (WGS) entry which is preliminary data.</text>
</comment>
<dbReference type="EMBL" id="AAXW01000006">
    <property type="protein sequence ID" value="EAZ92503.1"/>
    <property type="molecule type" value="Genomic_DNA"/>
</dbReference>
<protein>
    <recommendedName>
        <fullName evidence="3">Pentapeptide repeat family protein</fullName>
    </recommendedName>
</protein>
<keyword evidence="2" id="KW-1185">Reference proteome</keyword>
<dbReference type="Proteomes" id="UP000003781">
    <property type="component" value="Unassembled WGS sequence"/>
</dbReference>
<dbReference type="PANTHER" id="PTHR14136:SF17">
    <property type="entry name" value="BTB_POZ DOMAIN-CONTAINING PROTEIN KCTD9"/>
    <property type="match status" value="1"/>
</dbReference>
<organism evidence="1 2">
    <name type="scientific">Crocosphaera chwakensis CCY0110</name>
    <dbReference type="NCBI Taxonomy" id="391612"/>
    <lineage>
        <taxon>Bacteria</taxon>
        <taxon>Bacillati</taxon>
        <taxon>Cyanobacteriota</taxon>
        <taxon>Cyanophyceae</taxon>
        <taxon>Oscillatoriophycideae</taxon>
        <taxon>Chroococcales</taxon>
        <taxon>Aphanothecaceae</taxon>
        <taxon>Crocosphaera</taxon>
        <taxon>Crocosphaera chwakensis</taxon>
    </lineage>
</organism>
<evidence type="ECO:0000313" key="2">
    <source>
        <dbReference type="Proteomes" id="UP000003781"/>
    </source>
</evidence>
<dbReference type="AlphaFoldDB" id="A3IM47"/>
<gene>
    <name evidence="1" type="ORF">CY0110_02219</name>
</gene>
<evidence type="ECO:0000313" key="1">
    <source>
        <dbReference type="EMBL" id="EAZ92503.1"/>
    </source>
</evidence>
<accession>A3IM47</accession>
<name>A3IM47_9CHRO</name>
<sequence length="1084" mass="122640">MIKETATALNILSKVIPLLTKERDPLKQGYYVCMSAYNFAVKEVLKQAKEDKKIEGADFRVIDATDEFINPKNLKNIDMSGFTLQGALSHSFTNYAEETLKKIAPGYGINKTQIDSLRADIHYSFLRNLRLVLTDARTAEKVEGFRNLIILDNSPLQLQEVLYAHGYYQSWLYNTAKVFKKEAFSLSDIYLETDCGDLKWSEIKPPSKHNQSNRFYQETLTTKKNPFSETDSQRVNLLSTVLNYFEDPKFKEPIVIQGIAGAGKSSFTLHLAHILREKGCTPIRVLLKDIINLNQNLLETIPKSLRFGEEEMDNFKYDPEFDPEWLRELINRNEVIYFGEKRTEISPYVFIFDGWDEIRTEASQGFKESIEKVLKNIRNVFIEQRGKRPPIRMIVTGRPSRDVSDTGFLCDSTPILTLKPLTHTQLDTYIKDFQDARQKSNAPYQTLDPKYIDIILNTYKQEFEQLVKEHERGNISDINGSLAVLGLPLLAYLTLRLLFKVESEEELQALIHNPTNLYRALIDETCEGAGNPSFTKDLSQERYRLSGYPLRRLLWQTAQAITAMRKETISRNELWSRIDQKELKDNLESIVKKITRDNVLSPLIISFFFKENTGEGCEFVHKSFREYLFAEAIVERLKAYGTDDKVIEQYQNQEDSKNGFPEREKFWQNFETSDPRYDLTRDLSKCFATAWLSPEIRTHLLNILTWEINRASDITASSSPTPLDKWGYIRDALADIWDWWAADMVFCSQPKEHDYHIPDFHPPYLVELAKLCSPLDQQVWENGLPEPEGGHTINARLGDAFFHLSAIVHGLLYQYAIKELSESVKFEEPQHRRRYQTLCIAKDENDQKISWIRFAPNGRLYDHFQTLVNRINAAETRPQETFPSYVWGFGIELYEAKLTGADLTGAYLEGADLGGADLTGADLTGADLEGADLRGAYLEGADLGGADLTGADLEGADLTGADLRGADLTGAYLEGAYLEGADLTGADLTGAYLEGAYLEGADLGGADLTGADLEGADLRGADLGGADLGGADLTGADLRGADLTKTDLNEARYLTVKQVQEAKNNGKDAIYDEEMEKKLGLGDN</sequence>
<proteinExistence type="predicted"/>
<dbReference type="eggNOG" id="COG1357">
    <property type="taxonomic scope" value="Bacteria"/>
</dbReference>